<dbReference type="AlphaFoldDB" id="A0A2P2IJ06"/>
<protein>
    <submittedName>
        <fullName evidence="2">Uncharacterized protein</fullName>
    </submittedName>
</protein>
<accession>A0A2P2IJ06</accession>
<dbReference type="EMBL" id="GGEC01000720">
    <property type="protein sequence ID" value="MBW81203.1"/>
    <property type="molecule type" value="Transcribed_RNA"/>
</dbReference>
<reference evidence="2" key="1">
    <citation type="submission" date="2018-02" db="EMBL/GenBank/DDBJ databases">
        <title>Rhizophora mucronata_Transcriptome.</title>
        <authorList>
            <person name="Meera S.P."/>
            <person name="Sreeshan A."/>
            <person name="Augustine A."/>
        </authorList>
    </citation>
    <scope>NUCLEOTIDE SEQUENCE</scope>
    <source>
        <tissue evidence="2">Leaf</tissue>
    </source>
</reference>
<name>A0A2P2IJ06_RHIMU</name>
<evidence type="ECO:0000256" key="1">
    <source>
        <dbReference type="SAM" id="MobiDB-lite"/>
    </source>
</evidence>
<feature type="compositionally biased region" description="Polar residues" evidence="1">
    <location>
        <begin position="12"/>
        <end position="22"/>
    </location>
</feature>
<evidence type="ECO:0000313" key="2">
    <source>
        <dbReference type="EMBL" id="MBW81203.1"/>
    </source>
</evidence>
<sequence>MVKMRKPKMAGNQASQNPEEVNLNPSVSFKGKWQVHYARFFNYLCLPSTCPNLRPMISR</sequence>
<organism evidence="2">
    <name type="scientific">Rhizophora mucronata</name>
    <name type="common">Asiatic mangrove</name>
    <dbReference type="NCBI Taxonomy" id="61149"/>
    <lineage>
        <taxon>Eukaryota</taxon>
        <taxon>Viridiplantae</taxon>
        <taxon>Streptophyta</taxon>
        <taxon>Embryophyta</taxon>
        <taxon>Tracheophyta</taxon>
        <taxon>Spermatophyta</taxon>
        <taxon>Magnoliopsida</taxon>
        <taxon>eudicotyledons</taxon>
        <taxon>Gunneridae</taxon>
        <taxon>Pentapetalae</taxon>
        <taxon>rosids</taxon>
        <taxon>fabids</taxon>
        <taxon>Malpighiales</taxon>
        <taxon>Rhizophoraceae</taxon>
        <taxon>Rhizophora</taxon>
    </lineage>
</organism>
<proteinExistence type="predicted"/>
<feature type="region of interest" description="Disordered" evidence="1">
    <location>
        <begin position="1"/>
        <end position="22"/>
    </location>
</feature>